<evidence type="ECO:0000313" key="1">
    <source>
        <dbReference type="EMBL" id="GEO41861.1"/>
    </source>
</evidence>
<dbReference type="Gene3D" id="3.30.70.60">
    <property type="match status" value="1"/>
</dbReference>
<reference evidence="1 2" key="1">
    <citation type="submission" date="2019-07" db="EMBL/GenBank/DDBJ databases">
        <title>Whole genome shotgun sequence of Skermanella aerolata NBRC 106429.</title>
        <authorList>
            <person name="Hosoyama A."/>
            <person name="Uohara A."/>
            <person name="Ohji S."/>
            <person name="Ichikawa N."/>
        </authorList>
    </citation>
    <scope>NUCLEOTIDE SEQUENCE [LARGE SCALE GENOMIC DNA]</scope>
    <source>
        <strain evidence="1 2">NBRC 106429</strain>
    </source>
</reference>
<dbReference type="AlphaFoldDB" id="A0A512DZG4"/>
<accession>A0A512DZG4</accession>
<organism evidence="1 2">
    <name type="scientific">Skermanella aerolata</name>
    <dbReference type="NCBI Taxonomy" id="393310"/>
    <lineage>
        <taxon>Bacteria</taxon>
        <taxon>Pseudomonadati</taxon>
        <taxon>Pseudomonadota</taxon>
        <taxon>Alphaproteobacteria</taxon>
        <taxon>Rhodospirillales</taxon>
        <taxon>Azospirillaceae</taxon>
        <taxon>Skermanella</taxon>
    </lineage>
</organism>
<proteinExistence type="predicted"/>
<dbReference type="EMBL" id="BJYZ01000032">
    <property type="protein sequence ID" value="GEO41861.1"/>
    <property type="molecule type" value="Genomic_DNA"/>
</dbReference>
<dbReference type="RefSeq" id="WP_044436200.1">
    <property type="nucleotide sequence ID" value="NZ_BJYZ01000032.1"/>
</dbReference>
<sequence length="191" mass="20833">MSLQISPKLSRLLALTILVVLVMGSVNLVALPLLERFETAESRLADAAAWRARLSTSLERIPQLEETLQQTREAAGSRKGILHVENEALGSAELQKIVQKLISDAGIQSRSIQPVPARREHDAMQLGIRVSARGDEPAMVNLLERIERHEPSLAVSNLNVSASTYRGEVPSGPTEVDMQMVLEVLAVANSK</sequence>
<comment type="caution">
    <text evidence="1">The sequence shown here is derived from an EMBL/GenBank/DDBJ whole genome shotgun (WGS) entry which is preliminary data.</text>
</comment>
<dbReference type="Proteomes" id="UP000321523">
    <property type="component" value="Unassembled WGS sequence"/>
</dbReference>
<dbReference type="InterPro" id="IPR034756">
    <property type="entry name" value="T2SSM_b"/>
</dbReference>
<gene>
    <name evidence="1" type="ORF">SAE02_60090</name>
</gene>
<dbReference type="NCBIfam" id="NF040576">
    <property type="entry name" value="T2SS_GspM_XpsM"/>
    <property type="match status" value="1"/>
</dbReference>
<dbReference type="OrthoDB" id="9943363at2"/>
<protein>
    <recommendedName>
        <fullName evidence="3">General secretion pathway protein M</fullName>
    </recommendedName>
</protein>
<dbReference type="InterPro" id="IPR014717">
    <property type="entry name" value="Transl_elong_EF1B/ribsomal_bS6"/>
</dbReference>
<evidence type="ECO:0008006" key="3">
    <source>
        <dbReference type="Google" id="ProtNLM"/>
    </source>
</evidence>
<evidence type="ECO:0000313" key="2">
    <source>
        <dbReference type="Proteomes" id="UP000321523"/>
    </source>
</evidence>
<dbReference type="Pfam" id="PF10741">
    <property type="entry name" value="T2SSM_b"/>
    <property type="match status" value="1"/>
</dbReference>
<name>A0A512DZG4_9PROT</name>
<keyword evidence="2" id="KW-1185">Reference proteome</keyword>